<reference evidence="1 2" key="1">
    <citation type="journal article" date="2011" name="J. Biotechnol.">
        <title>The complete genome sequence of the dominant Sinorhizobium meliloti field isolate SM11 extends the S. meliloti pan-genome.</title>
        <authorList>
            <person name="Schneiker-Bekel S."/>
            <person name="Wibberg D."/>
            <person name="Bekel T."/>
            <person name="Blom J."/>
            <person name="Linke B."/>
            <person name="Neuweger H."/>
            <person name="Stiens M."/>
            <person name="Vorholter F.J."/>
            <person name="Weidner S."/>
            <person name="Goesmann A."/>
            <person name="Puhler A."/>
            <person name="Schluter A."/>
        </authorList>
    </citation>
    <scope>NUCLEOTIDE SEQUENCE [LARGE SCALE GENOMIC DNA]</scope>
    <source>
        <strain evidence="1 2">SM11</strain>
        <plasmid evidence="2">pSmeSM11d</plasmid>
    </source>
</reference>
<evidence type="ECO:0000313" key="1">
    <source>
        <dbReference type="EMBL" id="AEH83911.1"/>
    </source>
</evidence>
<name>F7XH85_SINMM</name>
<sequence>MQSRLPGNTASTINPERLQSIALRRGKNEEITLVRNPCCPGLSAHGGRRRAPAGKSAHGIDHRAELPQGRLRHLHAVLLHRVEASPDETDPTETVPGRLCFVNLPRLNFEELRRVDGVVCFLRGANYGPLEFPDGTIEALYFAEHERRQAFLYEQHCRKENERPGQIQHLRGQLRKILPKGRKARVSMVNQTATAIDSLSPQIKERVQKIISELRE</sequence>
<dbReference type="PATRIC" id="fig|707241.3.peg.6765"/>
<proteinExistence type="predicted"/>
<dbReference type="AlphaFoldDB" id="F7XH85"/>
<evidence type="ECO:0000313" key="2">
    <source>
        <dbReference type="Proteomes" id="UP000009045"/>
    </source>
</evidence>
<protein>
    <submittedName>
        <fullName evidence="1">Uncharacterized protein</fullName>
    </submittedName>
</protein>
<keyword evidence="1" id="KW-0614">Plasmid</keyword>
<dbReference type="Proteomes" id="UP000009045">
    <property type="component" value="Plasmid pSmeSM11d"/>
</dbReference>
<organism evidence="1 2">
    <name type="scientific">Sinorhizobium meliloti (strain SM11)</name>
    <dbReference type="NCBI Taxonomy" id="707241"/>
    <lineage>
        <taxon>Bacteria</taxon>
        <taxon>Pseudomonadati</taxon>
        <taxon>Pseudomonadota</taxon>
        <taxon>Alphaproteobacteria</taxon>
        <taxon>Hyphomicrobiales</taxon>
        <taxon>Rhizobiaceae</taxon>
        <taxon>Sinorhizobium/Ensifer group</taxon>
        <taxon>Sinorhizobium</taxon>
    </lineage>
</organism>
<geneLocation type="plasmid" evidence="1 2">
    <name>pSmeSM11d</name>
</geneLocation>
<dbReference type="KEGG" id="smx:SM11_pD1079"/>
<gene>
    <name evidence="1" type="ordered locus">SM11_pD1079</name>
</gene>
<dbReference type="HOGENOM" id="CLU_1276906_0_0_5"/>
<accession>F7XH85</accession>
<dbReference type="EMBL" id="CP001832">
    <property type="protein sequence ID" value="AEH83911.1"/>
    <property type="molecule type" value="Genomic_DNA"/>
</dbReference>